<keyword evidence="2" id="KW-0378">Hydrolase</keyword>
<dbReference type="Gene3D" id="3.40.630.10">
    <property type="entry name" value="Zn peptidases"/>
    <property type="match status" value="1"/>
</dbReference>
<evidence type="ECO:0000256" key="2">
    <source>
        <dbReference type="ARBA" id="ARBA00022801"/>
    </source>
</evidence>
<dbReference type="InterPro" id="IPR002933">
    <property type="entry name" value="Peptidase_M20"/>
</dbReference>
<comment type="similarity">
    <text evidence="1">Belongs to the peptidase M20 family.</text>
</comment>
<dbReference type="CDD" id="cd03884">
    <property type="entry name" value="M20_bAS"/>
    <property type="match status" value="1"/>
</dbReference>
<dbReference type="Pfam" id="PF01546">
    <property type="entry name" value="Peptidase_M20"/>
    <property type="match status" value="1"/>
</dbReference>
<protein>
    <submittedName>
        <fullName evidence="3">Allantoate amidohydrolase</fullName>
    </submittedName>
</protein>
<evidence type="ECO:0000256" key="1">
    <source>
        <dbReference type="ARBA" id="ARBA00006153"/>
    </source>
</evidence>
<dbReference type="SUPFAM" id="SSF53187">
    <property type="entry name" value="Zn-dependent exopeptidases"/>
    <property type="match status" value="1"/>
</dbReference>
<dbReference type="Proteomes" id="UP001196565">
    <property type="component" value="Unassembled WGS sequence"/>
</dbReference>
<proteinExistence type="inferred from homology"/>
<dbReference type="InterPro" id="IPR010158">
    <property type="entry name" value="Amidase_Cbmase"/>
</dbReference>
<dbReference type="InterPro" id="IPR036264">
    <property type="entry name" value="Bact_exopeptidase_dim_dom"/>
</dbReference>
<dbReference type="PIRSF" id="PIRSF001235">
    <property type="entry name" value="Amidase_carbamoylase"/>
    <property type="match status" value="1"/>
</dbReference>
<reference evidence="3 4" key="1">
    <citation type="submission" date="2021-07" db="EMBL/GenBank/DDBJ databases">
        <authorList>
            <person name="So Y."/>
        </authorList>
    </citation>
    <scope>NUCLEOTIDE SEQUENCE [LARGE SCALE GENOMIC DNA]</scope>
    <source>
        <strain evidence="3 4">HJA6</strain>
    </source>
</reference>
<organism evidence="3 4">
    <name type="scientific">Roseomonas alba</name>
    <dbReference type="NCBI Taxonomy" id="2846776"/>
    <lineage>
        <taxon>Bacteria</taxon>
        <taxon>Pseudomonadati</taxon>
        <taxon>Pseudomonadota</taxon>
        <taxon>Alphaproteobacteria</taxon>
        <taxon>Acetobacterales</taxon>
        <taxon>Roseomonadaceae</taxon>
        <taxon>Roseomonas</taxon>
    </lineage>
</organism>
<comment type="caution">
    <text evidence="3">The sequence shown here is derived from an EMBL/GenBank/DDBJ whole genome shotgun (WGS) entry which is preliminary data.</text>
</comment>
<dbReference type="RefSeq" id="WP_219761652.1">
    <property type="nucleotide sequence ID" value="NZ_JAHYBZ010000001.1"/>
</dbReference>
<sequence>MSANLPLSVDRLWNDLMAMARIGATPEAGNNRPALSMLDGEARRMLAEWGTRIGLTLSVDRLGNMALRREGTDPARRPVLVGSHLDTQPTGGKFDGPYGVLAGLEILRALHESGTRTAAPIVLVNWTSEEGCRFSPSMIGAAGAMGVLSEAEVLDRRALDDGERYGDALTATGWAGDADPAGLRDAEAYFEAHIEQGPTLEAEGLDIGIVTGGFATERALVTVTGKDSHAGTTPMEMRQDAVLAAAEMIGAGERILYARAPDARMTVCRFLVDPGADGVVPGGARFAFEYRHPEDATLRALLDEADAAFAGIAARRRVAVMREPYWSFPRVVFDATLAARLEAAAQRRGARYKRMLSGAGHDAYHAAARMPAVMLFIPCHGGVSHHPTESISRDWAEIGLRVLADAVIETAGLTQGP</sequence>
<dbReference type="PANTHER" id="PTHR32494:SF5">
    <property type="entry name" value="ALLANTOATE AMIDOHYDROLASE"/>
    <property type="match status" value="1"/>
</dbReference>
<dbReference type="NCBIfam" id="NF006769">
    <property type="entry name" value="PRK09290.1-3"/>
    <property type="match status" value="1"/>
</dbReference>
<dbReference type="SUPFAM" id="SSF55031">
    <property type="entry name" value="Bacterial exopeptidase dimerisation domain"/>
    <property type="match status" value="1"/>
</dbReference>
<accession>A0ABS7A458</accession>
<evidence type="ECO:0000313" key="4">
    <source>
        <dbReference type="Proteomes" id="UP001196565"/>
    </source>
</evidence>
<dbReference type="NCBIfam" id="TIGR01879">
    <property type="entry name" value="hydantase"/>
    <property type="match status" value="1"/>
</dbReference>
<evidence type="ECO:0000313" key="3">
    <source>
        <dbReference type="EMBL" id="MBW6397071.1"/>
    </source>
</evidence>
<dbReference type="Gene3D" id="3.30.70.360">
    <property type="match status" value="1"/>
</dbReference>
<gene>
    <name evidence="3" type="ORF">KPL78_04385</name>
</gene>
<dbReference type="PANTHER" id="PTHR32494">
    <property type="entry name" value="ALLANTOATE DEIMINASE-RELATED"/>
    <property type="match status" value="1"/>
</dbReference>
<name>A0ABS7A458_9PROT</name>
<keyword evidence="4" id="KW-1185">Reference proteome</keyword>
<dbReference type="EMBL" id="JAHYBZ010000001">
    <property type="protein sequence ID" value="MBW6397071.1"/>
    <property type="molecule type" value="Genomic_DNA"/>
</dbReference>